<dbReference type="GO" id="GO:0030322">
    <property type="term" value="P:stabilization of membrane potential"/>
    <property type="evidence" value="ECO:0007669"/>
    <property type="project" value="TreeGrafter"/>
</dbReference>
<feature type="transmembrane region" description="Helical" evidence="8">
    <location>
        <begin position="229"/>
        <end position="247"/>
    </location>
</feature>
<dbReference type="GO" id="GO:0015271">
    <property type="term" value="F:outward rectifier potassium channel activity"/>
    <property type="evidence" value="ECO:0007669"/>
    <property type="project" value="TreeGrafter"/>
</dbReference>
<accession>A0AB34J2Y7</accession>
<evidence type="ECO:0000256" key="5">
    <source>
        <dbReference type="ARBA" id="ARBA00023065"/>
    </source>
</evidence>
<dbReference type="Pfam" id="PF07885">
    <property type="entry name" value="Ion_trans_2"/>
    <property type="match status" value="2"/>
</dbReference>
<dbReference type="GO" id="GO:0022841">
    <property type="term" value="F:potassium ion leak channel activity"/>
    <property type="evidence" value="ECO:0007669"/>
    <property type="project" value="TreeGrafter"/>
</dbReference>
<reference evidence="10 11" key="1">
    <citation type="journal article" date="2024" name="Science">
        <title>Giant polyketide synthase enzymes in the biosynthesis of giant marine polyether toxins.</title>
        <authorList>
            <person name="Fallon T.R."/>
            <person name="Shende V.V."/>
            <person name="Wierzbicki I.H."/>
            <person name="Pendleton A.L."/>
            <person name="Watervoot N.F."/>
            <person name="Auber R.P."/>
            <person name="Gonzalez D.J."/>
            <person name="Wisecaver J.H."/>
            <person name="Moore B.S."/>
        </authorList>
    </citation>
    <scope>NUCLEOTIDE SEQUENCE [LARGE SCALE GENOMIC DNA]</scope>
    <source>
        <strain evidence="10 11">12B1</strain>
    </source>
</reference>
<keyword evidence="11" id="KW-1185">Reference proteome</keyword>
<dbReference type="InterPro" id="IPR013099">
    <property type="entry name" value="K_chnl_dom"/>
</dbReference>
<dbReference type="EMBL" id="JBGBPQ010000014">
    <property type="protein sequence ID" value="KAL1510921.1"/>
    <property type="molecule type" value="Genomic_DNA"/>
</dbReference>
<dbReference type="InterPro" id="IPR003280">
    <property type="entry name" value="2pore_dom_K_chnl"/>
</dbReference>
<organism evidence="10 11">
    <name type="scientific">Prymnesium parvum</name>
    <name type="common">Toxic golden alga</name>
    <dbReference type="NCBI Taxonomy" id="97485"/>
    <lineage>
        <taxon>Eukaryota</taxon>
        <taxon>Haptista</taxon>
        <taxon>Haptophyta</taxon>
        <taxon>Prymnesiophyceae</taxon>
        <taxon>Prymnesiales</taxon>
        <taxon>Prymnesiaceae</taxon>
        <taxon>Prymnesium</taxon>
    </lineage>
</organism>
<evidence type="ECO:0000256" key="8">
    <source>
        <dbReference type="SAM" id="Phobius"/>
    </source>
</evidence>
<dbReference type="PROSITE" id="PS50222">
    <property type="entry name" value="EF_HAND_2"/>
    <property type="match status" value="1"/>
</dbReference>
<dbReference type="InterPro" id="IPR002048">
    <property type="entry name" value="EF_hand_dom"/>
</dbReference>
<feature type="transmembrane region" description="Helical" evidence="8">
    <location>
        <begin position="53"/>
        <end position="83"/>
    </location>
</feature>
<evidence type="ECO:0000256" key="3">
    <source>
        <dbReference type="ARBA" id="ARBA00022692"/>
    </source>
</evidence>
<keyword evidence="6 8" id="KW-0472">Membrane</keyword>
<evidence type="ECO:0000313" key="11">
    <source>
        <dbReference type="Proteomes" id="UP001515480"/>
    </source>
</evidence>
<keyword evidence="4 8" id="KW-1133">Transmembrane helix</keyword>
<dbReference type="Proteomes" id="UP001515480">
    <property type="component" value="Unassembled WGS sequence"/>
</dbReference>
<name>A0AB34J2Y7_PRYPA</name>
<feature type="transmembrane region" description="Helical" evidence="8">
    <location>
        <begin position="275"/>
        <end position="300"/>
    </location>
</feature>
<keyword evidence="2" id="KW-0813">Transport</keyword>
<feature type="transmembrane region" description="Helical" evidence="8">
    <location>
        <begin position="485"/>
        <end position="504"/>
    </location>
</feature>
<comment type="caution">
    <text evidence="10">The sequence shown here is derived from an EMBL/GenBank/DDBJ whole genome shotgun (WGS) entry which is preliminary data.</text>
</comment>
<dbReference type="AlphaFoldDB" id="A0AB34J2Y7"/>
<feature type="transmembrane region" description="Helical" evidence="8">
    <location>
        <begin position="335"/>
        <end position="354"/>
    </location>
</feature>
<keyword evidence="3 8" id="KW-0812">Transmembrane</keyword>
<evidence type="ECO:0000256" key="7">
    <source>
        <dbReference type="ARBA" id="ARBA00023303"/>
    </source>
</evidence>
<comment type="subcellular location">
    <subcellularLocation>
        <location evidence="1">Membrane</location>
        <topology evidence="1">Multi-pass membrane protein</topology>
    </subcellularLocation>
</comment>
<feature type="domain" description="EF-hand" evidence="9">
    <location>
        <begin position="411"/>
        <end position="446"/>
    </location>
</feature>
<feature type="transmembrane region" description="Helical" evidence="8">
    <location>
        <begin position="511"/>
        <end position="535"/>
    </location>
</feature>
<evidence type="ECO:0000256" key="2">
    <source>
        <dbReference type="ARBA" id="ARBA00022448"/>
    </source>
</evidence>
<dbReference type="GO" id="GO:0005886">
    <property type="term" value="C:plasma membrane"/>
    <property type="evidence" value="ECO:0007669"/>
    <property type="project" value="TreeGrafter"/>
</dbReference>
<dbReference type="Gene3D" id="1.10.287.70">
    <property type="match status" value="2"/>
</dbReference>
<dbReference type="SUPFAM" id="SSF81324">
    <property type="entry name" value="Voltage-gated potassium channels"/>
    <property type="match status" value="2"/>
</dbReference>
<feature type="transmembrane region" description="Helical" evidence="8">
    <location>
        <begin position="458"/>
        <end position="479"/>
    </location>
</feature>
<dbReference type="GO" id="GO:0005509">
    <property type="term" value="F:calcium ion binding"/>
    <property type="evidence" value="ECO:0007669"/>
    <property type="project" value="InterPro"/>
</dbReference>
<feature type="transmembrane region" description="Helical" evidence="8">
    <location>
        <begin position="585"/>
        <end position="604"/>
    </location>
</feature>
<dbReference type="PANTHER" id="PTHR11003:SF291">
    <property type="entry name" value="IP11374P"/>
    <property type="match status" value="1"/>
</dbReference>
<sequence>MSRQLKPLQPFAWGGVSGHHSKMILHYLLACRDRIHATANRLLPAGYGWVKEVLIHISIALANILFANYAGGFWWFPACFICFAQMCQSFSSSACIAISAAHHIFLGVVLVIGPTFEVDSHALRYGDDEWGLFMNYTVTKMSEEPRLKNVLGVPPHQYIECPSVAIAEEAGGVTVGQLLGLIYQQEQFEVTFDCKWSFVDTLYFIIATLSTVGYGDIHFANDDRYGQQFLMFYALTGMIVFASLTIISKDAFSSATNSFIAHRRSARAAPVPQHVILLAQLVFLISVFFVLHISSACVFVHTEGWKFSDAFYHCVITATTIGYGDTSATSEAGRIFSTVHMLLSTIYFTGLLGLMSQHVEMSMEEKKQAKLLNARLDSEIFLRLQEEQRGDVDLYNYVVGMLKICGQVDRAHVLLLEKHFDQLDITKDGMLDDEDFRRYVVIHSRRTSVLRADEHRNIAYRCGALKVLYLGFICVPVFFVMHVFAYIWSIASWLQCATALLMIISEGESRLAFLVLYFTIAAHLCVLAMGIWLTVDLRLFFIDDNFERIATFGFDGFPAFPDRSLLAHVFLNGLPKFELFDRLCFLFACSLVSLNLFCLTRFAYKLRRIRSSEPDDQVMVADEDVNH</sequence>
<feature type="transmembrane region" description="Helical" evidence="8">
    <location>
        <begin position="95"/>
        <end position="116"/>
    </location>
</feature>
<evidence type="ECO:0000256" key="6">
    <source>
        <dbReference type="ARBA" id="ARBA00023136"/>
    </source>
</evidence>
<gene>
    <name evidence="10" type="ORF">AB1Y20_005750</name>
</gene>
<evidence type="ECO:0000313" key="10">
    <source>
        <dbReference type="EMBL" id="KAL1510921.1"/>
    </source>
</evidence>
<feature type="transmembrane region" description="Helical" evidence="8">
    <location>
        <begin position="196"/>
        <end position="217"/>
    </location>
</feature>
<evidence type="ECO:0000259" key="9">
    <source>
        <dbReference type="PROSITE" id="PS50222"/>
    </source>
</evidence>
<evidence type="ECO:0000256" key="1">
    <source>
        <dbReference type="ARBA" id="ARBA00004141"/>
    </source>
</evidence>
<keyword evidence="5" id="KW-0406">Ion transport</keyword>
<evidence type="ECO:0000256" key="4">
    <source>
        <dbReference type="ARBA" id="ARBA00022989"/>
    </source>
</evidence>
<dbReference type="PANTHER" id="PTHR11003">
    <property type="entry name" value="POTASSIUM CHANNEL, SUBFAMILY K"/>
    <property type="match status" value="1"/>
</dbReference>
<protein>
    <recommendedName>
        <fullName evidence="9">EF-hand domain-containing protein</fullName>
    </recommendedName>
</protein>
<keyword evidence="7" id="KW-0407">Ion channel</keyword>
<proteinExistence type="predicted"/>